<proteinExistence type="predicted"/>
<evidence type="ECO:0000313" key="1">
    <source>
        <dbReference type="EMBL" id="KIC71969.1"/>
    </source>
</evidence>
<dbReference type="EMBL" id="JSAN01000067">
    <property type="protein sequence ID" value="KIC71969.1"/>
    <property type="molecule type" value="Genomic_DNA"/>
</dbReference>
<evidence type="ECO:0000313" key="2">
    <source>
        <dbReference type="Proteomes" id="UP000031465"/>
    </source>
</evidence>
<dbReference type="Proteomes" id="UP000031465">
    <property type="component" value="Unassembled WGS sequence"/>
</dbReference>
<dbReference type="AlphaFoldDB" id="A0A0C1H2X9"/>
<reference evidence="1 2" key="1">
    <citation type="journal article" date="2014" name="Mol. Biol. Evol.">
        <title>Massive expansion of Ubiquitination-related gene families within the Chlamydiae.</title>
        <authorList>
            <person name="Domman D."/>
            <person name="Collingro A."/>
            <person name="Lagkouvardos I."/>
            <person name="Gehre L."/>
            <person name="Weinmaier T."/>
            <person name="Rattei T."/>
            <person name="Subtil A."/>
            <person name="Horn M."/>
        </authorList>
    </citation>
    <scope>NUCLEOTIDE SEQUENCE [LARGE SCALE GENOMIC DNA]</scope>
    <source>
        <strain evidence="1 2">EI2</strain>
    </source>
</reference>
<accession>A0A0C1H2X9</accession>
<organism evidence="1 2">
    <name type="scientific">Candidatus Protochlamydia amoebophila</name>
    <dbReference type="NCBI Taxonomy" id="362787"/>
    <lineage>
        <taxon>Bacteria</taxon>
        <taxon>Pseudomonadati</taxon>
        <taxon>Chlamydiota</taxon>
        <taxon>Chlamydiia</taxon>
        <taxon>Parachlamydiales</taxon>
        <taxon>Parachlamydiaceae</taxon>
        <taxon>Candidatus Protochlamydia</taxon>
    </lineage>
</organism>
<name>A0A0C1H2X9_9BACT</name>
<comment type="caution">
    <text evidence="1">The sequence shown here is derived from an EMBL/GenBank/DDBJ whole genome shotgun (WGS) entry which is preliminary data.</text>
</comment>
<protein>
    <submittedName>
        <fullName evidence="1">Uncharacterized protein</fullName>
    </submittedName>
</protein>
<sequence>MGSGQNFEYRGLLSIRNIKRIIKKRVFEDHDLALKKKQREN</sequence>
<gene>
    <name evidence="1" type="ORF">DB44_CU00010</name>
</gene>